<keyword evidence="5" id="KW-0408">Iron</keyword>
<dbReference type="PANTHER" id="PTHR30352">
    <property type="entry name" value="PYRUVATE FORMATE-LYASE-ACTIVATING ENZYME"/>
    <property type="match status" value="1"/>
</dbReference>
<dbReference type="Proteomes" id="UP000823937">
    <property type="component" value="Unassembled WGS sequence"/>
</dbReference>
<dbReference type="PANTHER" id="PTHR30352:SF2">
    <property type="entry name" value="ANAEROBIC RIBONUCLEOSIDE-TRIPHOSPHATE REDUCTASE-ACTIVATING PROTEIN"/>
    <property type="match status" value="1"/>
</dbReference>
<reference evidence="7" key="2">
    <citation type="submission" date="2021-04" db="EMBL/GenBank/DDBJ databases">
        <authorList>
            <person name="Gilroy R."/>
        </authorList>
    </citation>
    <scope>NUCLEOTIDE SEQUENCE</scope>
    <source>
        <strain evidence="7">CHK169-2315</strain>
    </source>
</reference>
<dbReference type="Pfam" id="PF13353">
    <property type="entry name" value="Fer4_12"/>
    <property type="match status" value="1"/>
</dbReference>
<dbReference type="InterPro" id="IPR034457">
    <property type="entry name" value="Organic_radical-activating"/>
</dbReference>
<dbReference type="CDD" id="cd01335">
    <property type="entry name" value="Radical_SAM"/>
    <property type="match status" value="1"/>
</dbReference>
<dbReference type="InterPro" id="IPR012837">
    <property type="entry name" value="NrdG"/>
</dbReference>
<evidence type="ECO:0000256" key="6">
    <source>
        <dbReference type="ARBA" id="ARBA00023014"/>
    </source>
</evidence>
<evidence type="ECO:0000256" key="3">
    <source>
        <dbReference type="ARBA" id="ARBA00022691"/>
    </source>
</evidence>
<evidence type="ECO:0000313" key="8">
    <source>
        <dbReference type="Proteomes" id="UP000823937"/>
    </source>
</evidence>
<dbReference type="GO" id="GO:0004748">
    <property type="term" value="F:ribonucleoside-diphosphate reductase activity, thioredoxin disulfide as acceptor"/>
    <property type="evidence" value="ECO:0007669"/>
    <property type="project" value="TreeGrafter"/>
</dbReference>
<dbReference type="InterPro" id="IPR007197">
    <property type="entry name" value="rSAM"/>
</dbReference>
<dbReference type="GO" id="GO:0043365">
    <property type="term" value="F:[formate-C-acetyltransferase]-activating enzyme activity"/>
    <property type="evidence" value="ECO:0007669"/>
    <property type="project" value="InterPro"/>
</dbReference>
<sequence>MTDKGLLPIQLHRFLPVTEVEGPGKRACVWVQGCPIHCKGCGVPWTWNPKKGTRTTVDDIWKKIEMSIEKYDIEGITFLGGEPFEQALALAELGRRAKEKGLSIMAFSGYYKEQLEEMNKEGWKELYEVTDLFIDGPFERDYIDKERPWVGSMNQRFHFLTERYKHLEHKLTMIHDKLEIYVQNDGTIAANGMVSPEIWHRLLDDL</sequence>
<reference evidence="7" key="1">
    <citation type="journal article" date="2021" name="PeerJ">
        <title>Extensive microbial diversity within the chicken gut microbiome revealed by metagenomics and culture.</title>
        <authorList>
            <person name="Gilroy R."/>
            <person name="Ravi A."/>
            <person name="Getino M."/>
            <person name="Pursley I."/>
            <person name="Horton D.L."/>
            <person name="Alikhan N.F."/>
            <person name="Baker D."/>
            <person name="Gharbi K."/>
            <person name="Hall N."/>
            <person name="Watson M."/>
            <person name="Adriaenssens E.M."/>
            <person name="Foster-Nyarko E."/>
            <person name="Jarju S."/>
            <person name="Secka A."/>
            <person name="Antonio M."/>
            <person name="Oren A."/>
            <person name="Chaudhuri R.R."/>
            <person name="La Ragione R."/>
            <person name="Hildebrand F."/>
            <person name="Pallen M.J."/>
        </authorList>
    </citation>
    <scope>NUCLEOTIDE SEQUENCE</scope>
    <source>
        <strain evidence="7">CHK169-2315</strain>
    </source>
</reference>
<comment type="caution">
    <text evidence="7">The sequence shown here is derived from an EMBL/GenBank/DDBJ whole genome shotgun (WGS) entry which is preliminary data.</text>
</comment>
<comment type="cofactor">
    <cofactor evidence="1">
        <name>[4Fe-4S] cluster</name>
        <dbReference type="ChEBI" id="CHEBI:49883"/>
    </cofactor>
</comment>
<name>A0A9D1PPK9_9BACI</name>
<keyword evidence="4" id="KW-0479">Metal-binding</keyword>
<keyword evidence="6" id="KW-0411">Iron-sulfur</keyword>
<dbReference type="GO" id="GO:0051539">
    <property type="term" value="F:4 iron, 4 sulfur cluster binding"/>
    <property type="evidence" value="ECO:0007669"/>
    <property type="project" value="UniProtKB-KW"/>
</dbReference>
<dbReference type="EMBL" id="DXHX01000153">
    <property type="protein sequence ID" value="HIV75545.1"/>
    <property type="molecule type" value="Genomic_DNA"/>
</dbReference>
<evidence type="ECO:0000256" key="2">
    <source>
        <dbReference type="ARBA" id="ARBA00022485"/>
    </source>
</evidence>
<keyword evidence="2" id="KW-0004">4Fe-4S</keyword>
<dbReference type="GO" id="GO:0046872">
    <property type="term" value="F:metal ion binding"/>
    <property type="evidence" value="ECO:0007669"/>
    <property type="project" value="UniProtKB-KW"/>
</dbReference>
<dbReference type="SFLD" id="SFLDF00299">
    <property type="entry name" value="anaerobic_ribonucleoside-triph"/>
    <property type="match status" value="1"/>
</dbReference>
<evidence type="ECO:0000256" key="5">
    <source>
        <dbReference type="ARBA" id="ARBA00023004"/>
    </source>
</evidence>
<proteinExistence type="predicted"/>
<protein>
    <submittedName>
        <fullName evidence="7">Radical SAM protein</fullName>
    </submittedName>
</protein>
<organism evidence="7 8">
    <name type="scientific">Candidatus Pseudogracilibacillus intestinigallinarum</name>
    <dbReference type="NCBI Taxonomy" id="2838742"/>
    <lineage>
        <taxon>Bacteria</taxon>
        <taxon>Bacillati</taxon>
        <taxon>Bacillota</taxon>
        <taxon>Bacilli</taxon>
        <taxon>Bacillales</taxon>
        <taxon>Bacillaceae</taxon>
        <taxon>Pseudogracilibacillus</taxon>
    </lineage>
</organism>
<dbReference type="InterPro" id="IPR058240">
    <property type="entry name" value="rSAM_sf"/>
</dbReference>
<accession>A0A9D1PPK9</accession>
<dbReference type="SFLD" id="SFLDG01063">
    <property type="entry name" value="activating_enzymes__group_1"/>
    <property type="match status" value="1"/>
</dbReference>
<dbReference type="InterPro" id="IPR013785">
    <property type="entry name" value="Aldolase_TIM"/>
</dbReference>
<evidence type="ECO:0000256" key="1">
    <source>
        <dbReference type="ARBA" id="ARBA00001966"/>
    </source>
</evidence>
<dbReference type="SFLD" id="SFLDS00029">
    <property type="entry name" value="Radical_SAM"/>
    <property type="match status" value="1"/>
</dbReference>
<evidence type="ECO:0000313" key="7">
    <source>
        <dbReference type="EMBL" id="HIV75545.1"/>
    </source>
</evidence>
<dbReference type="SFLD" id="SFLDG01066">
    <property type="entry name" value="organic_radical-activating_enz"/>
    <property type="match status" value="1"/>
</dbReference>
<gene>
    <name evidence="7" type="ORF">H9895_10740</name>
</gene>
<dbReference type="SUPFAM" id="SSF102114">
    <property type="entry name" value="Radical SAM enzymes"/>
    <property type="match status" value="1"/>
</dbReference>
<dbReference type="Gene3D" id="3.20.20.70">
    <property type="entry name" value="Aldolase class I"/>
    <property type="match status" value="1"/>
</dbReference>
<dbReference type="AlphaFoldDB" id="A0A9D1PPK9"/>
<keyword evidence="3" id="KW-0949">S-adenosyl-L-methionine</keyword>
<evidence type="ECO:0000256" key="4">
    <source>
        <dbReference type="ARBA" id="ARBA00022723"/>
    </source>
</evidence>